<keyword evidence="1" id="KW-0175">Coiled coil</keyword>
<feature type="coiled-coil region" evidence="1">
    <location>
        <begin position="285"/>
        <end position="312"/>
    </location>
</feature>
<dbReference type="OrthoDB" id="9766163at2"/>
<reference evidence="5" key="2">
    <citation type="submission" date="2015-11" db="EMBL/GenBank/DDBJ databases">
        <authorList>
            <person name="Anvar S.Y."/>
        </authorList>
    </citation>
    <scope>NUCLEOTIDE SEQUENCE [LARGE SCALE GENOMIC DNA]</scope>
</reference>
<gene>
    <name evidence="2" type="ORF">BN2458_PEG1942</name>
    <name evidence="3" type="ORF">LS75_003485</name>
</gene>
<evidence type="ECO:0000313" key="3">
    <source>
        <dbReference type="EMBL" id="TLD78829.1"/>
    </source>
</evidence>
<evidence type="ECO:0000313" key="2">
    <source>
        <dbReference type="EMBL" id="CUU40825.1"/>
    </source>
</evidence>
<dbReference type="Pfam" id="PF05833">
    <property type="entry name" value="NFACT_N"/>
    <property type="match status" value="1"/>
</dbReference>
<dbReference type="EMBL" id="JRPF02000003">
    <property type="protein sequence ID" value="TLD78829.1"/>
    <property type="molecule type" value="Genomic_DNA"/>
</dbReference>
<reference evidence="3 4" key="1">
    <citation type="journal article" date="2014" name="Genome Announc.">
        <title>Draft genome sequences of eight enterohepatic helicobacter species isolated from both laboratory and wild rodents.</title>
        <authorList>
            <person name="Sheh A."/>
            <person name="Shen Z."/>
            <person name="Fox J.G."/>
        </authorList>
    </citation>
    <scope>NUCLEOTIDE SEQUENCE [LARGE SCALE GENOMIC DNA]</scope>
    <source>
        <strain evidence="3 4">MIT 98-6810</strain>
    </source>
</reference>
<organism evidence="2 5">
    <name type="scientific">Helicobacter typhlonius</name>
    <dbReference type="NCBI Taxonomy" id="76936"/>
    <lineage>
        <taxon>Bacteria</taxon>
        <taxon>Pseudomonadati</taxon>
        <taxon>Campylobacterota</taxon>
        <taxon>Epsilonproteobacteria</taxon>
        <taxon>Campylobacterales</taxon>
        <taxon>Helicobacteraceae</taxon>
        <taxon>Helicobacter</taxon>
    </lineage>
</organism>
<dbReference type="Proteomes" id="UP000029925">
    <property type="component" value="Unassembled WGS sequence"/>
</dbReference>
<dbReference type="EMBL" id="LN907858">
    <property type="protein sequence ID" value="CUU40825.1"/>
    <property type="molecule type" value="Genomic_DNA"/>
</dbReference>
<evidence type="ECO:0000256" key="1">
    <source>
        <dbReference type="SAM" id="Coils"/>
    </source>
</evidence>
<dbReference type="KEGG" id="hty:BN2458_PEG1942"/>
<dbReference type="PATRIC" id="fig|76936.10.peg.1892"/>
<dbReference type="Proteomes" id="UP000064525">
    <property type="component" value="Chromosome I"/>
</dbReference>
<dbReference type="Gene3D" id="2.30.310.10">
    <property type="entry name" value="ibrinogen binding protein from staphylococcus aureus domain"/>
    <property type="match status" value="1"/>
</dbReference>
<dbReference type="RefSeq" id="WP_034343347.1">
    <property type="nucleotide sequence ID" value="NZ_CAOLUG010000008.1"/>
</dbReference>
<keyword evidence="4" id="KW-1185">Reference proteome</keyword>
<dbReference type="AlphaFoldDB" id="A0A099UFX5"/>
<sequence>MNIALLKGFCNYMQQMKTIISFKRKGDNLFVLVCENAQGARSRICFDMTRSQSGIFMSDEEVISPKVFCAPFDAKLAQCTTKARIESISVDGENRILRFLLEQKEQYKKQYFWLVCEFTGKHTNVVLCDKNFVVCEALRHIPEHKSSREVRVGKILKPLSQPTNPKPYEPIAIESVETLLYEAYKATYIKAKERKRGQILKSLKSKQNALMRSLETLPKQEGLLESAKTYAEYGGLIFSSLHLLPTHKITADSITLQDVNGNNVCVPLPELRDLQEAGNWYFNQSKKYQKKAAHLHKQVENLEERIQFIAHQIACIERFDEMAEVFAPPPKKQKDLHSKEGESFFIEGFKVSVGRNVKDNQRLLESARADDMWLHIRDVPSAHMIIHCGKKAPSEAILRKAGSVLVGLYAARKGVGDFVVDYTRRKFVKAAPGAQVVYAKYQSLHYRIRDDDKIC</sequence>
<accession>A0A099UFX5</accession>
<name>A0A099UFX5_9HELI</name>
<evidence type="ECO:0000313" key="4">
    <source>
        <dbReference type="Proteomes" id="UP000029925"/>
    </source>
</evidence>
<proteinExistence type="predicted"/>
<reference evidence="2" key="3">
    <citation type="submission" date="2015-11" db="EMBL/GenBank/DDBJ databases">
        <authorList>
            <person name="Zhang Y."/>
            <person name="Guo Z."/>
        </authorList>
    </citation>
    <scope>NUCLEOTIDE SEQUENCE</scope>
    <source>
        <strain evidence="2">1</strain>
    </source>
</reference>
<evidence type="ECO:0000313" key="5">
    <source>
        <dbReference type="Proteomes" id="UP000064525"/>
    </source>
</evidence>
<dbReference type="STRING" id="76936.BN2458_PEG1942"/>
<protein>
    <submittedName>
        <fullName evidence="3">DUF814 domain-containing protein</fullName>
    </submittedName>
    <submittedName>
        <fullName evidence="2">Fibronectin/fibrinogen-binding protein</fullName>
    </submittedName>
</protein>